<comment type="caution">
    <text evidence="2">The sequence shown here is derived from an EMBL/GenBank/DDBJ whole genome shotgun (WGS) entry which is preliminary data.</text>
</comment>
<accession>A0A512HGW4</accession>
<evidence type="ECO:0000313" key="2">
    <source>
        <dbReference type="EMBL" id="GEO84699.1"/>
    </source>
</evidence>
<dbReference type="Pfam" id="PF07603">
    <property type="entry name" value="Lcl_C"/>
    <property type="match status" value="1"/>
</dbReference>
<protein>
    <recommendedName>
        <fullName evidence="1">Lcl C-terminal domain-containing protein</fullName>
    </recommendedName>
</protein>
<dbReference type="EMBL" id="BJZP01000006">
    <property type="protein sequence ID" value="GEO84699.1"/>
    <property type="molecule type" value="Genomic_DNA"/>
</dbReference>
<feature type="domain" description="Lcl C-terminal" evidence="1">
    <location>
        <begin position="5"/>
        <end position="130"/>
    </location>
</feature>
<name>A0A512HGW4_9HYPH</name>
<evidence type="ECO:0000259" key="1">
    <source>
        <dbReference type="Pfam" id="PF07603"/>
    </source>
</evidence>
<sequence length="132" mass="14600">MKEGVATDRKSRLVWNRCAVGMEWNTDKKRCTGEPDGLNQEAAQKAAQNAGEGWRVPTGEELETLLLDTCEGLKIDNSAFPDIKSSDYGEGANFWTSTEAMPGMFYFFDFANGYADMHSAGYGLSVLLVRDQ</sequence>
<gene>
    <name evidence="2" type="ORF">RNA01_16310</name>
</gene>
<dbReference type="AlphaFoldDB" id="A0A512HGW4"/>
<dbReference type="Proteomes" id="UP000321717">
    <property type="component" value="Unassembled WGS sequence"/>
</dbReference>
<evidence type="ECO:0000313" key="3">
    <source>
        <dbReference type="Proteomes" id="UP000321717"/>
    </source>
</evidence>
<dbReference type="InterPro" id="IPR011460">
    <property type="entry name" value="Lcl_C"/>
</dbReference>
<organism evidence="2 3">
    <name type="scientific">Ciceribacter naphthalenivorans</name>
    <dbReference type="NCBI Taxonomy" id="1118451"/>
    <lineage>
        <taxon>Bacteria</taxon>
        <taxon>Pseudomonadati</taxon>
        <taxon>Pseudomonadota</taxon>
        <taxon>Alphaproteobacteria</taxon>
        <taxon>Hyphomicrobiales</taxon>
        <taxon>Rhizobiaceae</taxon>
        <taxon>Ciceribacter</taxon>
    </lineage>
</organism>
<keyword evidence="3" id="KW-1185">Reference proteome</keyword>
<reference evidence="2 3" key="1">
    <citation type="submission" date="2019-07" db="EMBL/GenBank/DDBJ databases">
        <title>Whole genome shotgun sequence of Rhizobium naphthalenivorans NBRC 107585.</title>
        <authorList>
            <person name="Hosoyama A."/>
            <person name="Uohara A."/>
            <person name="Ohji S."/>
            <person name="Ichikawa N."/>
        </authorList>
    </citation>
    <scope>NUCLEOTIDE SEQUENCE [LARGE SCALE GENOMIC DNA]</scope>
    <source>
        <strain evidence="2 3">NBRC 107585</strain>
    </source>
</reference>
<proteinExistence type="predicted"/>